<feature type="domain" description="Major facilitator superfamily (MFS) profile" evidence="7">
    <location>
        <begin position="39"/>
        <end position="476"/>
    </location>
</feature>
<sequence>MPPDCSQHSQCPSEEQLLLPQPPDEQLVKHRRTPLPLSQLSILLYTRFCEGSIHNVIEPFINELLLSFAGGDQGTVAYLASVMDASVYAATLSTVWYLNRLSDTLGRKPIIVLGMVAMTVSILLVGLSTTFGAFVLSRCIAFALNQGSAAKRCAIDEMTDDSNRADAFALLSVPWALGMLVGPFVGGYLSNPHVRFPELFSGRLWKQLPYFLPCATVALVTVPCLLALCVWFRETLPQRPIYVDGRSGESPGATSLHQIPIRSLLIPRVILTMANGVGYAFLHTAYYAIYPLFLAMSPSVGGLGLPPSRIGLILASCGLLRSFCHALFLGPVVRRFSLGSVFTTTLISYIPTFLLFPLMNICARDALTNNSSASRGTMWVLLTCQIGLFVVASSGYTCMYMYIIAAAPNRHTSGAVNGLVEISFIGAKLAGSTFATFMLGVSIKRGWMGGYAVYWLMSVLAYGGVILSRRLPKEGKEWSERDVPVEA</sequence>
<feature type="transmembrane region" description="Helical" evidence="6">
    <location>
        <begin position="168"/>
        <end position="190"/>
    </location>
</feature>
<keyword evidence="5 6" id="KW-0472">Membrane</keyword>
<dbReference type="SUPFAM" id="SSF103473">
    <property type="entry name" value="MFS general substrate transporter"/>
    <property type="match status" value="1"/>
</dbReference>
<keyword evidence="2" id="KW-0813">Transport</keyword>
<organism evidence="8 9">
    <name type="scientific">Leucocoprinus leucothites</name>
    <dbReference type="NCBI Taxonomy" id="201217"/>
    <lineage>
        <taxon>Eukaryota</taxon>
        <taxon>Fungi</taxon>
        <taxon>Dikarya</taxon>
        <taxon>Basidiomycota</taxon>
        <taxon>Agaricomycotina</taxon>
        <taxon>Agaricomycetes</taxon>
        <taxon>Agaricomycetidae</taxon>
        <taxon>Agaricales</taxon>
        <taxon>Agaricineae</taxon>
        <taxon>Agaricaceae</taxon>
        <taxon>Leucocoprinus</taxon>
    </lineage>
</organism>
<dbReference type="InterPro" id="IPR036259">
    <property type="entry name" value="MFS_trans_sf"/>
</dbReference>
<feature type="transmembrane region" description="Helical" evidence="6">
    <location>
        <begin position="76"/>
        <end position="98"/>
    </location>
</feature>
<evidence type="ECO:0000256" key="3">
    <source>
        <dbReference type="ARBA" id="ARBA00022692"/>
    </source>
</evidence>
<evidence type="ECO:0000259" key="7">
    <source>
        <dbReference type="PROSITE" id="PS50850"/>
    </source>
</evidence>
<feature type="transmembrane region" description="Helical" evidence="6">
    <location>
        <begin position="310"/>
        <end position="329"/>
    </location>
</feature>
<keyword evidence="9" id="KW-1185">Reference proteome</keyword>
<feature type="transmembrane region" description="Helical" evidence="6">
    <location>
        <begin position="210"/>
        <end position="232"/>
    </location>
</feature>
<dbReference type="EMBL" id="JAACJO010000015">
    <property type="protein sequence ID" value="KAF5350038.1"/>
    <property type="molecule type" value="Genomic_DNA"/>
</dbReference>
<comment type="caution">
    <text evidence="8">The sequence shown here is derived from an EMBL/GenBank/DDBJ whole genome shotgun (WGS) entry which is preliminary data.</text>
</comment>
<evidence type="ECO:0000256" key="4">
    <source>
        <dbReference type="ARBA" id="ARBA00022989"/>
    </source>
</evidence>
<dbReference type="PANTHER" id="PTHR23504">
    <property type="entry name" value="MAJOR FACILITATOR SUPERFAMILY DOMAIN-CONTAINING PROTEIN 10"/>
    <property type="match status" value="1"/>
</dbReference>
<dbReference type="InterPro" id="IPR020846">
    <property type="entry name" value="MFS_dom"/>
</dbReference>
<dbReference type="PANTHER" id="PTHR23504:SF15">
    <property type="entry name" value="MAJOR FACILITATOR SUPERFAMILY (MFS) PROFILE DOMAIN-CONTAINING PROTEIN"/>
    <property type="match status" value="1"/>
</dbReference>
<feature type="transmembrane region" description="Helical" evidence="6">
    <location>
        <begin position="336"/>
        <end position="359"/>
    </location>
</feature>
<dbReference type="OrthoDB" id="419616at2759"/>
<name>A0A8H5FV98_9AGAR</name>
<comment type="subcellular location">
    <subcellularLocation>
        <location evidence="1">Membrane</location>
        <topology evidence="1">Multi-pass membrane protein</topology>
    </subcellularLocation>
</comment>
<proteinExistence type="predicted"/>
<dbReference type="GO" id="GO:0016020">
    <property type="term" value="C:membrane"/>
    <property type="evidence" value="ECO:0007669"/>
    <property type="project" value="UniProtKB-SubCell"/>
</dbReference>
<dbReference type="Pfam" id="PF07690">
    <property type="entry name" value="MFS_1"/>
    <property type="match status" value="1"/>
</dbReference>
<evidence type="ECO:0000256" key="5">
    <source>
        <dbReference type="ARBA" id="ARBA00023136"/>
    </source>
</evidence>
<evidence type="ECO:0000313" key="8">
    <source>
        <dbReference type="EMBL" id="KAF5350038.1"/>
    </source>
</evidence>
<evidence type="ECO:0000256" key="1">
    <source>
        <dbReference type="ARBA" id="ARBA00004141"/>
    </source>
</evidence>
<gene>
    <name evidence="8" type="ORF">D9756_009202</name>
</gene>
<dbReference type="PROSITE" id="PS50850">
    <property type="entry name" value="MFS"/>
    <property type="match status" value="1"/>
</dbReference>
<keyword evidence="3 6" id="KW-0812">Transmembrane</keyword>
<protein>
    <recommendedName>
        <fullName evidence="7">Major facilitator superfamily (MFS) profile domain-containing protein</fullName>
    </recommendedName>
</protein>
<feature type="transmembrane region" description="Helical" evidence="6">
    <location>
        <begin position="451"/>
        <end position="468"/>
    </location>
</feature>
<accession>A0A8H5FV98</accession>
<evidence type="ECO:0000313" key="9">
    <source>
        <dbReference type="Proteomes" id="UP000559027"/>
    </source>
</evidence>
<feature type="transmembrane region" description="Helical" evidence="6">
    <location>
        <begin position="269"/>
        <end position="290"/>
    </location>
</feature>
<keyword evidence="4 6" id="KW-1133">Transmembrane helix</keyword>
<feature type="transmembrane region" description="Helical" evidence="6">
    <location>
        <begin position="415"/>
        <end position="439"/>
    </location>
</feature>
<evidence type="ECO:0000256" key="6">
    <source>
        <dbReference type="SAM" id="Phobius"/>
    </source>
</evidence>
<feature type="transmembrane region" description="Helical" evidence="6">
    <location>
        <begin position="379"/>
        <end position="403"/>
    </location>
</feature>
<feature type="transmembrane region" description="Helical" evidence="6">
    <location>
        <begin position="110"/>
        <end position="136"/>
    </location>
</feature>
<dbReference type="InterPro" id="IPR011701">
    <property type="entry name" value="MFS"/>
</dbReference>
<evidence type="ECO:0000256" key="2">
    <source>
        <dbReference type="ARBA" id="ARBA00022448"/>
    </source>
</evidence>
<dbReference type="GO" id="GO:0022857">
    <property type="term" value="F:transmembrane transporter activity"/>
    <property type="evidence" value="ECO:0007669"/>
    <property type="project" value="InterPro"/>
</dbReference>
<reference evidence="8 9" key="1">
    <citation type="journal article" date="2020" name="ISME J.">
        <title>Uncovering the hidden diversity of litter-decomposition mechanisms in mushroom-forming fungi.</title>
        <authorList>
            <person name="Floudas D."/>
            <person name="Bentzer J."/>
            <person name="Ahren D."/>
            <person name="Johansson T."/>
            <person name="Persson P."/>
            <person name="Tunlid A."/>
        </authorList>
    </citation>
    <scope>NUCLEOTIDE SEQUENCE [LARGE SCALE GENOMIC DNA]</scope>
    <source>
        <strain evidence="8 9">CBS 146.42</strain>
    </source>
</reference>
<dbReference type="Gene3D" id="1.20.1250.20">
    <property type="entry name" value="MFS general substrate transporter like domains"/>
    <property type="match status" value="1"/>
</dbReference>
<dbReference type="Proteomes" id="UP000559027">
    <property type="component" value="Unassembled WGS sequence"/>
</dbReference>
<dbReference type="AlphaFoldDB" id="A0A8H5FV98"/>